<evidence type="ECO:0000313" key="16">
    <source>
        <dbReference type="Proteomes" id="UP000231279"/>
    </source>
</evidence>
<comment type="subcellular location">
    <subcellularLocation>
        <location evidence="1">Membrane</location>
        <topology evidence="1">Multi-pass membrane protein</topology>
    </subcellularLocation>
</comment>
<dbReference type="InterPro" id="IPR013623">
    <property type="entry name" value="NADPH_Ox"/>
</dbReference>
<dbReference type="Gene3D" id="1.10.238.10">
    <property type="entry name" value="EF-hand"/>
    <property type="match status" value="1"/>
</dbReference>
<dbReference type="InterPro" id="IPR018247">
    <property type="entry name" value="EF_Hand_1_Ca_BS"/>
</dbReference>
<evidence type="ECO:0000256" key="7">
    <source>
        <dbReference type="ARBA" id="ARBA00022827"/>
    </source>
</evidence>
<keyword evidence="12" id="KW-0472">Membrane</keyword>
<evidence type="ECO:0000259" key="14">
    <source>
        <dbReference type="PROSITE" id="PS50222"/>
    </source>
</evidence>
<accession>A0A2G9GPR8</accession>
<keyword evidence="9" id="KW-0521">NADP</keyword>
<keyword evidence="3" id="KW-0575">Peroxidase</keyword>
<dbReference type="EC" id="1.6.3.1" evidence="15"/>
<evidence type="ECO:0000256" key="11">
    <source>
        <dbReference type="ARBA" id="ARBA00023002"/>
    </source>
</evidence>
<keyword evidence="7" id="KW-0274">FAD</keyword>
<evidence type="ECO:0000256" key="2">
    <source>
        <dbReference type="ARBA" id="ARBA00007975"/>
    </source>
</evidence>
<evidence type="ECO:0000256" key="13">
    <source>
        <dbReference type="SAM" id="MobiDB-lite"/>
    </source>
</evidence>
<dbReference type="PANTHER" id="PTHR11972">
    <property type="entry name" value="NADPH OXIDASE"/>
    <property type="match status" value="1"/>
</dbReference>
<dbReference type="GO" id="GO:0005509">
    <property type="term" value="F:calcium ion binding"/>
    <property type="evidence" value="ECO:0007669"/>
    <property type="project" value="InterPro"/>
</dbReference>
<dbReference type="GO" id="GO:0005886">
    <property type="term" value="C:plasma membrane"/>
    <property type="evidence" value="ECO:0007669"/>
    <property type="project" value="TreeGrafter"/>
</dbReference>
<evidence type="ECO:0000256" key="12">
    <source>
        <dbReference type="ARBA" id="ARBA00023136"/>
    </source>
</evidence>
<dbReference type="CDD" id="cd00051">
    <property type="entry name" value="EFh"/>
    <property type="match status" value="1"/>
</dbReference>
<protein>
    <submittedName>
        <fullName evidence="15">NAD(P)H oxidase</fullName>
        <ecNumber evidence="15">1.6.3.1</ecNumber>
    </submittedName>
</protein>
<evidence type="ECO:0000256" key="1">
    <source>
        <dbReference type="ARBA" id="ARBA00004141"/>
    </source>
</evidence>
<evidence type="ECO:0000256" key="10">
    <source>
        <dbReference type="ARBA" id="ARBA00022989"/>
    </source>
</evidence>
<organism evidence="15 16">
    <name type="scientific">Handroanthus impetiginosus</name>
    <dbReference type="NCBI Taxonomy" id="429701"/>
    <lineage>
        <taxon>Eukaryota</taxon>
        <taxon>Viridiplantae</taxon>
        <taxon>Streptophyta</taxon>
        <taxon>Embryophyta</taxon>
        <taxon>Tracheophyta</taxon>
        <taxon>Spermatophyta</taxon>
        <taxon>Magnoliopsida</taxon>
        <taxon>eudicotyledons</taxon>
        <taxon>Gunneridae</taxon>
        <taxon>Pentapetalae</taxon>
        <taxon>asterids</taxon>
        <taxon>lamiids</taxon>
        <taxon>Lamiales</taxon>
        <taxon>Bignoniaceae</taxon>
        <taxon>Crescentiina</taxon>
        <taxon>Tabebuia alliance</taxon>
        <taxon>Handroanthus</taxon>
    </lineage>
</organism>
<proteinExistence type="inferred from homology"/>
<dbReference type="OrthoDB" id="1937454at2759"/>
<dbReference type="PROSITE" id="PS50222">
    <property type="entry name" value="EF_HAND_2"/>
    <property type="match status" value="1"/>
</dbReference>
<evidence type="ECO:0000256" key="9">
    <source>
        <dbReference type="ARBA" id="ARBA00022857"/>
    </source>
</evidence>
<keyword evidence="11 15" id="KW-0560">Oxidoreductase</keyword>
<keyword evidence="5" id="KW-0812">Transmembrane</keyword>
<feature type="domain" description="EF-hand" evidence="14">
    <location>
        <begin position="260"/>
        <end position="295"/>
    </location>
</feature>
<evidence type="ECO:0000256" key="8">
    <source>
        <dbReference type="ARBA" id="ARBA00022837"/>
    </source>
</evidence>
<gene>
    <name evidence="15" type="ORF">CDL12_20193</name>
</gene>
<feature type="compositionally biased region" description="Low complexity" evidence="13">
    <location>
        <begin position="80"/>
        <end position="97"/>
    </location>
</feature>
<feature type="region of interest" description="Disordered" evidence="13">
    <location>
        <begin position="1"/>
        <end position="35"/>
    </location>
</feature>
<dbReference type="Proteomes" id="UP000231279">
    <property type="component" value="Unassembled WGS sequence"/>
</dbReference>
<keyword evidence="16" id="KW-1185">Reference proteome</keyword>
<dbReference type="InterPro" id="IPR050369">
    <property type="entry name" value="RBOH/FRE"/>
</dbReference>
<dbReference type="EMBL" id="NKXS01004167">
    <property type="protein sequence ID" value="PIN07248.1"/>
    <property type="molecule type" value="Genomic_DNA"/>
</dbReference>
<dbReference type="AlphaFoldDB" id="A0A2G9GPR8"/>
<comment type="similarity">
    <text evidence="2">Belongs to the RBOH (TC 5.B.1.3) family.</text>
</comment>
<dbReference type="PANTHER" id="PTHR11972:SF153">
    <property type="entry name" value="SUPEROXIDE-GENERATING NADPH OXIDASE HEAVY CHAIN SUBUNIT A"/>
    <property type="match status" value="1"/>
</dbReference>
<name>A0A2G9GPR8_9LAMI</name>
<dbReference type="InterPro" id="IPR002048">
    <property type="entry name" value="EF_hand_dom"/>
</dbReference>
<dbReference type="FunFam" id="1.10.238.10:FF:000049">
    <property type="entry name" value="Respiratory burst oxidase homolog A"/>
    <property type="match status" value="1"/>
</dbReference>
<sequence>MRGGGKHERRWGSDTVPAGTFSEGSSPGTECSGTSTMNAAEEFVEVTLDLQDDDTIILRSVEPATAISIDGNDVISGIETPPSASASTSRSPTMRRSASSKLIQFSQELKAEALAKAKQLSQELSRFSWSHGHASRILSGSGGGNNGLDLALAARAMRRQRAQLDRTRSGAQKALRGLKFISNSKNNRVDAWNEVQNNFEKLAKDGYLYRADFAQCIGMRDSKEFALELFDALSRRRRLKVDKISRDELYEFWSQITDQSFDSRLQIFFDMVDKNEDGRITEQEVKEIIMVSASANKLSRLKEQAEEYAALIMEELDPEGLGYIEHLQ</sequence>
<comment type="caution">
    <text evidence="15">The sequence shown here is derived from an EMBL/GenBank/DDBJ whole genome shotgun (WGS) entry which is preliminary data.</text>
</comment>
<keyword evidence="4" id="KW-0285">Flavoprotein</keyword>
<feature type="compositionally biased region" description="Polar residues" evidence="13">
    <location>
        <begin position="22"/>
        <end position="35"/>
    </location>
</feature>
<dbReference type="SUPFAM" id="SSF47473">
    <property type="entry name" value="EF-hand"/>
    <property type="match status" value="1"/>
</dbReference>
<evidence type="ECO:0000256" key="6">
    <source>
        <dbReference type="ARBA" id="ARBA00022723"/>
    </source>
</evidence>
<keyword evidence="8" id="KW-0106">Calcium</keyword>
<evidence type="ECO:0000256" key="3">
    <source>
        <dbReference type="ARBA" id="ARBA00022559"/>
    </source>
</evidence>
<evidence type="ECO:0000256" key="4">
    <source>
        <dbReference type="ARBA" id="ARBA00022630"/>
    </source>
</evidence>
<reference evidence="16" key="1">
    <citation type="journal article" date="2018" name="Gigascience">
        <title>Genome assembly of the Pink Ipe (Handroanthus impetiginosus, Bignoniaceae), a highly valued, ecologically keystone Neotropical timber forest tree.</title>
        <authorList>
            <person name="Silva-Junior O.B."/>
            <person name="Grattapaglia D."/>
            <person name="Novaes E."/>
            <person name="Collevatti R.G."/>
        </authorList>
    </citation>
    <scope>NUCLEOTIDE SEQUENCE [LARGE SCALE GENOMIC DNA]</scope>
    <source>
        <strain evidence="16">cv. UFG-1</strain>
    </source>
</reference>
<dbReference type="GO" id="GO:0004601">
    <property type="term" value="F:peroxidase activity"/>
    <property type="evidence" value="ECO:0007669"/>
    <property type="project" value="UniProtKB-KW"/>
</dbReference>
<dbReference type="InterPro" id="IPR011992">
    <property type="entry name" value="EF-hand-dom_pair"/>
</dbReference>
<evidence type="ECO:0000313" key="15">
    <source>
        <dbReference type="EMBL" id="PIN07248.1"/>
    </source>
</evidence>
<dbReference type="STRING" id="429701.A0A2G9GPR8"/>
<evidence type="ECO:0000256" key="5">
    <source>
        <dbReference type="ARBA" id="ARBA00022692"/>
    </source>
</evidence>
<feature type="region of interest" description="Disordered" evidence="13">
    <location>
        <begin position="73"/>
        <end position="97"/>
    </location>
</feature>
<dbReference type="GO" id="GO:0016174">
    <property type="term" value="F:NAD(P)H oxidase H2O2-forming activity"/>
    <property type="evidence" value="ECO:0007669"/>
    <property type="project" value="UniProtKB-EC"/>
</dbReference>
<dbReference type="PROSITE" id="PS00018">
    <property type="entry name" value="EF_HAND_1"/>
    <property type="match status" value="1"/>
</dbReference>
<keyword evidence="6" id="KW-0479">Metal-binding</keyword>
<dbReference type="Pfam" id="PF08414">
    <property type="entry name" value="NADPH_Ox"/>
    <property type="match status" value="1"/>
</dbReference>
<keyword evidence="10" id="KW-1133">Transmembrane helix</keyword>